<dbReference type="InterPro" id="IPR029069">
    <property type="entry name" value="HotDog_dom_sf"/>
</dbReference>
<dbReference type="InterPro" id="IPR052723">
    <property type="entry name" value="Acyl-CoA_thioesterase_PaaI"/>
</dbReference>
<dbReference type="GO" id="GO:0016289">
    <property type="term" value="F:acyl-CoA hydrolase activity"/>
    <property type="evidence" value="ECO:0007669"/>
    <property type="project" value="UniProtKB-ARBA"/>
</dbReference>
<proteinExistence type="predicted"/>
<name>A0A1K1PJB9_RUMFL</name>
<dbReference type="Gene3D" id="3.10.129.10">
    <property type="entry name" value="Hotdog Thioesterase"/>
    <property type="match status" value="1"/>
</dbReference>
<accession>A0A1K1PJB9</accession>
<keyword evidence="1" id="KW-0378">Hydrolase</keyword>
<dbReference type="AlphaFoldDB" id="A0A1K1PJB9"/>
<dbReference type="RefSeq" id="WP_072300999.1">
    <property type="nucleotide sequence ID" value="NZ_CAMIZA010000037.1"/>
</dbReference>
<gene>
    <name evidence="3" type="ORF">SAMN02910280_2814</name>
</gene>
<dbReference type="PANTHER" id="PTHR42856:SF1">
    <property type="entry name" value="ACYL-COENZYME A THIOESTERASE PAAI"/>
    <property type="match status" value="1"/>
</dbReference>
<dbReference type="CDD" id="cd03443">
    <property type="entry name" value="PaaI_thioesterase"/>
    <property type="match status" value="1"/>
</dbReference>
<evidence type="ECO:0000256" key="1">
    <source>
        <dbReference type="ARBA" id="ARBA00022801"/>
    </source>
</evidence>
<dbReference type="InterPro" id="IPR006683">
    <property type="entry name" value="Thioestr_dom"/>
</dbReference>
<reference evidence="3 4" key="1">
    <citation type="submission" date="2016-11" db="EMBL/GenBank/DDBJ databases">
        <authorList>
            <person name="Jaros S."/>
            <person name="Januszkiewicz K."/>
            <person name="Wedrychowicz H."/>
        </authorList>
    </citation>
    <scope>NUCLEOTIDE SEQUENCE [LARGE SCALE GENOMIC DNA]</scope>
    <source>
        <strain evidence="3 4">YL228</strain>
    </source>
</reference>
<sequence length="133" mass="14639">MVSQEELEKVREIFRGDRYATETGAVIDEIDDHYSKCSLVINEHHKNAMGGVMGGVYFTLADFAFAVASNWQQPGVVGLNVDASFIGVPKTERIIAEAKLIKDGRTICCYNVEIKDELGNPIAAVQCVGFRKV</sequence>
<organism evidence="3 4">
    <name type="scientific">Ruminococcus flavefaciens</name>
    <dbReference type="NCBI Taxonomy" id="1265"/>
    <lineage>
        <taxon>Bacteria</taxon>
        <taxon>Bacillati</taxon>
        <taxon>Bacillota</taxon>
        <taxon>Clostridia</taxon>
        <taxon>Eubacteriales</taxon>
        <taxon>Oscillospiraceae</taxon>
        <taxon>Ruminococcus</taxon>
    </lineage>
</organism>
<dbReference type="PANTHER" id="PTHR42856">
    <property type="entry name" value="ACYL-COENZYME A THIOESTERASE PAAI"/>
    <property type="match status" value="1"/>
</dbReference>
<dbReference type="SUPFAM" id="SSF54637">
    <property type="entry name" value="Thioesterase/thiol ester dehydrase-isomerase"/>
    <property type="match status" value="1"/>
</dbReference>
<evidence type="ECO:0000313" key="3">
    <source>
        <dbReference type="EMBL" id="SFW47898.1"/>
    </source>
</evidence>
<dbReference type="Proteomes" id="UP000183461">
    <property type="component" value="Unassembled WGS sequence"/>
</dbReference>
<dbReference type="Pfam" id="PF03061">
    <property type="entry name" value="4HBT"/>
    <property type="match status" value="1"/>
</dbReference>
<dbReference type="EMBL" id="FPIP01000009">
    <property type="protein sequence ID" value="SFW47898.1"/>
    <property type="molecule type" value="Genomic_DNA"/>
</dbReference>
<feature type="domain" description="Thioesterase" evidence="2">
    <location>
        <begin position="49"/>
        <end position="117"/>
    </location>
</feature>
<evidence type="ECO:0000313" key="4">
    <source>
        <dbReference type="Proteomes" id="UP000183461"/>
    </source>
</evidence>
<dbReference type="NCBIfam" id="TIGR00369">
    <property type="entry name" value="unchar_dom_1"/>
    <property type="match status" value="1"/>
</dbReference>
<evidence type="ECO:0000259" key="2">
    <source>
        <dbReference type="Pfam" id="PF03061"/>
    </source>
</evidence>
<dbReference type="InterPro" id="IPR003736">
    <property type="entry name" value="PAAI_dom"/>
</dbReference>
<protein>
    <submittedName>
        <fullName evidence="3">Acyl-CoA thioesterase</fullName>
    </submittedName>
</protein>